<accession>A0AAN6NX88</accession>
<evidence type="ECO:0000256" key="1">
    <source>
        <dbReference type="SAM" id="Phobius"/>
    </source>
</evidence>
<evidence type="ECO:0000313" key="3">
    <source>
        <dbReference type="Proteomes" id="UP001303222"/>
    </source>
</evidence>
<gene>
    <name evidence="2" type="ORF">QBC32DRAFT_338105</name>
</gene>
<feature type="transmembrane region" description="Helical" evidence="1">
    <location>
        <begin position="30"/>
        <end position="47"/>
    </location>
</feature>
<dbReference type="EMBL" id="MU859100">
    <property type="protein sequence ID" value="KAK3953767.1"/>
    <property type="molecule type" value="Genomic_DNA"/>
</dbReference>
<dbReference type="AlphaFoldDB" id="A0AAN6NX88"/>
<proteinExistence type="predicted"/>
<comment type="caution">
    <text evidence="2">The sequence shown here is derived from an EMBL/GenBank/DDBJ whole genome shotgun (WGS) entry which is preliminary data.</text>
</comment>
<reference evidence="2" key="1">
    <citation type="journal article" date="2023" name="Mol. Phylogenet. Evol.">
        <title>Genome-scale phylogeny and comparative genomics of the fungal order Sordariales.</title>
        <authorList>
            <person name="Hensen N."/>
            <person name="Bonometti L."/>
            <person name="Westerberg I."/>
            <person name="Brannstrom I.O."/>
            <person name="Guillou S."/>
            <person name="Cros-Aarteil S."/>
            <person name="Calhoun S."/>
            <person name="Haridas S."/>
            <person name="Kuo A."/>
            <person name="Mondo S."/>
            <person name="Pangilinan J."/>
            <person name="Riley R."/>
            <person name="LaButti K."/>
            <person name="Andreopoulos B."/>
            <person name="Lipzen A."/>
            <person name="Chen C."/>
            <person name="Yan M."/>
            <person name="Daum C."/>
            <person name="Ng V."/>
            <person name="Clum A."/>
            <person name="Steindorff A."/>
            <person name="Ohm R.A."/>
            <person name="Martin F."/>
            <person name="Silar P."/>
            <person name="Natvig D.O."/>
            <person name="Lalanne C."/>
            <person name="Gautier V."/>
            <person name="Ament-Velasquez S.L."/>
            <person name="Kruys A."/>
            <person name="Hutchinson M.I."/>
            <person name="Powell A.J."/>
            <person name="Barry K."/>
            <person name="Miller A.N."/>
            <person name="Grigoriev I.V."/>
            <person name="Debuchy R."/>
            <person name="Gladieux P."/>
            <person name="Hiltunen Thoren M."/>
            <person name="Johannesson H."/>
        </authorList>
    </citation>
    <scope>NUCLEOTIDE SEQUENCE</scope>
    <source>
        <strain evidence="2">CBS 626.80</strain>
    </source>
</reference>
<protein>
    <submittedName>
        <fullName evidence="2">Uncharacterized protein</fullName>
    </submittedName>
</protein>
<evidence type="ECO:0000313" key="2">
    <source>
        <dbReference type="EMBL" id="KAK3953767.1"/>
    </source>
</evidence>
<keyword evidence="1" id="KW-0812">Transmembrane</keyword>
<feature type="transmembrane region" description="Helical" evidence="1">
    <location>
        <begin position="7"/>
        <end position="24"/>
    </location>
</feature>
<keyword evidence="1" id="KW-1133">Transmembrane helix</keyword>
<keyword evidence="3" id="KW-1185">Reference proteome</keyword>
<keyword evidence="1" id="KW-0472">Membrane</keyword>
<name>A0AAN6NX88_9PEZI</name>
<sequence length="56" mass="6356">MFRCTVVQLSWLGGMIIGMVVVSIERLSTPAIFCLLTFFFLFYLSWVRGSGFNSGR</sequence>
<reference evidence="2" key="2">
    <citation type="submission" date="2023-06" db="EMBL/GenBank/DDBJ databases">
        <authorList>
            <consortium name="Lawrence Berkeley National Laboratory"/>
            <person name="Mondo S.J."/>
            <person name="Hensen N."/>
            <person name="Bonometti L."/>
            <person name="Westerberg I."/>
            <person name="Brannstrom I.O."/>
            <person name="Guillou S."/>
            <person name="Cros-Aarteil S."/>
            <person name="Calhoun S."/>
            <person name="Haridas S."/>
            <person name="Kuo A."/>
            <person name="Pangilinan J."/>
            <person name="Riley R."/>
            <person name="Labutti K."/>
            <person name="Andreopoulos B."/>
            <person name="Lipzen A."/>
            <person name="Chen C."/>
            <person name="Yanf M."/>
            <person name="Daum C."/>
            <person name="Ng V."/>
            <person name="Clum A."/>
            <person name="Steindorff A."/>
            <person name="Ohm R."/>
            <person name="Martin F."/>
            <person name="Silar P."/>
            <person name="Natvig D."/>
            <person name="Lalanne C."/>
            <person name="Gautier V."/>
            <person name="Ament-Velasquez S.L."/>
            <person name="Kruys A."/>
            <person name="Hutchinson M.I."/>
            <person name="Powell A.J."/>
            <person name="Barry K."/>
            <person name="Miller A.N."/>
            <person name="Grigoriev I.V."/>
            <person name="Debuchy R."/>
            <person name="Gladieux P."/>
            <person name="Thoren M.H."/>
            <person name="Johannesson H."/>
        </authorList>
    </citation>
    <scope>NUCLEOTIDE SEQUENCE</scope>
    <source>
        <strain evidence="2">CBS 626.80</strain>
    </source>
</reference>
<organism evidence="2 3">
    <name type="scientific">Pseudoneurospora amorphoporcata</name>
    <dbReference type="NCBI Taxonomy" id="241081"/>
    <lineage>
        <taxon>Eukaryota</taxon>
        <taxon>Fungi</taxon>
        <taxon>Dikarya</taxon>
        <taxon>Ascomycota</taxon>
        <taxon>Pezizomycotina</taxon>
        <taxon>Sordariomycetes</taxon>
        <taxon>Sordariomycetidae</taxon>
        <taxon>Sordariales</taxon>
        <taxon>Sordariaceae</taxon>
        <taxon>Pseudoneurospora</taxon>
    </lineage>
</organism>
<dbReference type="Proteomes" id="UP001303222">
    <property type="component" value="Unassembled WGS sequence"/>
</dbReference>